<comment type="subcellular location">
    <subcellularLocation>
        <location evidence="1">Cell membrane</location>
        <topology evidence="1">Multi-pass membrane protein</topology>
    </subcellularLocation>
</comment>
<dbReference type="Proteomes" id="UP001642409">
    <property type="component" value="Unassembled WGS sequence"/>
</dbReference>
<name>A0AA86QXF0_9EUKA</name>
<gene>
    <name evidence="8" type="ORF">HINF_LOCUS51425</name>
    <name evidence="7" type="ORF">HINF_LOCUS53563</name>
</gene>
<evidence type="ECO:0000313" key="9">
    <source>
        <dbReference type="Proteomes" id="UP001642409"/>
    </source>
</evidence>
<dbReference type="EMBL" id="CAXDID020000251">
    <property type="protein sequence ID" value="CAL6064584.1"/>
    <property type="molecule type" value="Genomic_DNA"/>
</dbReference>
<evidence type="ECO:0000313" key="7">
    <source>
        <dbReference type="EMBL" id="CAI9965918.1"/>
    </source>
</evidence>
<dbReference type="PANTHER" id="PTHR43823:SF3">
    <property type="entry name" value="MULTIDRUG EXPORT PROTEIN MEPA"/>
    <property type="match status" value="1"/>
</dbReference>
<keyword evidence="2" id="KW-1003">Cell membrane</keyword>
<evidence type="ECO:0000256" key="6">
    <source>
        <dbReference type="SAM" id="Phobius"/>
    </source>
</evidence>
<feature type="transmembrane region" description="Helical" evidence="6">
    <location>
        <begin position="116"/>
        <end position="142"/>
    </location>
</feature>
<reference evidence="7" key="1">
    <citation type="submission" date="2023-06" db="EMBL/GenBank/DDBJ databases">
        <authorList>
            <person name="Kurt Z."/>
        </authorList>
    </citation>
    <scope>NUCLEOTIDE SEQUENCE</scope>
</reference>
<dbReference type="GO" id="GO:0005886">
    <property type="term" value="C:plasma membrane"/>
    <property type="evidence" value="ECO:0007669"/>
    <property type="project" value="UniProtKB-SubCell"/>
</dbReference>
<dbReference type="InterPro" id="IPR051327">
    <property type="entry name" value="MATE_MepA_subfamily"/>
</dbReference>
<dbReference type="PANTHER" id="PTHR43823">
    <property type="entry name" value="SPORULATION PROTEIN YKVU"/>
    <property type="match status" value="1"/>
</dbReference>
<feature type="transmembrane region" description="Helical" evidence="6">
    <location>
        <begin position="74"/>
        <end position="95"/>
    </location>
</feature>
<organism evidence="7">
    <name type="scientific">Hexamita inflata</name>
    <dbReference type="NCBI Taxonomy" id="28002"/>
    <lineage>
        <taxon>Eukaryota</taxon>
        <taxon>Metamonada</taxon>
        <taxon>Diplomonadida</taxon>
        <taxon>Hexamitidae</taxon>
        <taxon>Hexamitinae</taxon>
        <taxon>Hexamita</taxon>
    </lineage>
</organism>
<reference evidence="8 9" key="2">
    <citation type="submission" date="2024-07" db="EMBL/GenBank/DDBJ databases">
        <authorList>
            <person name="Akdeniz Z."/>
        </authorList>
    </citation>
    <scope>NUCLEOTIDE SEQUENCE [LARGE SCALE GENOMIC DNA]</scope>
</reference>
<dbReference type="EMBL" id="CATOUU010000997">
    <property type="protein sequence ID" value="CAI9965918.1"/>
    <property type="molecule type" value="Genomic_DNA"/>
</dbReference>
<feature type="transmembrane region" description="Helical" evidence="6">
    <location>
        <begin position="194"/>
        <end position="211"/>
    </location>
</feature>
<evidence type="ECO:0000256" key="2">
    <source>
        <dbReference type="ARBA" id="ARBA00022475"/>
    </source>
</evidence>
<comment type="caution">
    <text evidence="7">The sequence shown here is derived from an EMBL/GenBank/DDBJ whole genome shotgun (WGS) entry which is preliminary data.</text>
</comment>
<accession>A0AA86QXF0</accession>
<evidence type="ECO:0000313" key="8">
    <source>
        <dbReference type="EMBL" id="CAL6064584.1"/>
    </source>
</evidence>
<dbReference type="AlphaFoldDB" id="A0AA86QXF0"/>
<keyword evidence="5 6" id="KW-0472">Membrane</keyword>
<evidence type="ECO:0000256" key="4">
    <source>
        <dbReference type="ARBA" id="ARBA00022989"/>
    </source>
</evidence>
<keyword evidence="9" id="KW-1185">Reference proteome</keyword>
<feature type="transmembrane region" description="Helical" evidence="6">
    <location>
        <begin position="353"/>
        <end position="385"/>
    </location>
</feature>
<evidence type="ECO:0000256" key="1">
    <source>
        <dbReference type="ARBA" id="ARBA00004651"/>
    </source>
</evidence>
<feature type="transmembrane region" description="Helical" evidence="6">
    <location>
        <begin position="223"/>
        <end position="242"/>
    </location>
</feature>
<feature type="transmembrane region" description="Helical" evidence="6">
    <location>
        <begin position="465"/>
        <end position="486"/>
    </location>
</feature>
<sequence length="656" mass="75546">MAHKTKRTNKKKIEADKESMRSSISSFRINSFQDVLTNSPLEVIVEFSITPIISQLTQAVTQLLQIGLIYYYLGYYQVISFVKTWIFMMLMKHIIQTPILSSNKYIQDRIVAEQWVAADIIYQHAVTITVIFGIIIFTFMMVFGTRLSSIGVIGSDTEYFPIMIKGMPLLFSAQSLLQVLITENNQHILNMFEIIRSVTHILILYIVLVILKTNNQNITFSLFAYIDLIRNCLFSLLCLYMLTRKYRKQQVTQFSIRLKNFKALQFPIVKTVLKWMFVYYLYTSWTNVSIILSLYLNSKEFDANVVQGNYLALIFIFSFQDVSQSIYKATESALHQIIMPNISRKKFDRVYKFMVQGFLTLFTVQIILNIILLILCNKIITIIFYDVSYQANAGLFTNSQYSITSYYYIKYICVESMLKMFKMFVLCISKAISTLNIHLMSLFCQITVTIGVFLVNYFSGNIMPVQQYIATHIAINICFMMPYYVLLLKIRHLSNKINSSVEHLALDLAKENNSGKSSAKNAAPTFKLPENNFTVNQISNSSVEHKKAENDDSITNQLLQSDSDQSKKLSEVLMSSVDMNLSRYEESELVDSIQSSDLDDGIVQQQVAKKPKPKKPQKLIEKGKMQILSQFDMEEMDLEPLPKMSVDPSVSAFFQK</sequence>
<feature type="transmembrane region" description="Helical" evidence="6">
    <location>
        <begin position="437"/>
        <end position="459"/>
    </location>
</feature>
<keyword evidence="4 6" id="KW-1133">Transmembrane helix</keyword>
<protein>
    <submittedName>
        <fullName evidence="7">MatE and transmembrane domain-containing protein</fullName>
    </submittedName>
    <submittedName>
        <fullName evidence="8">MatE_and transmembrane domain-containing protein</fullName>
    </submittedName>
</protein>
<proteinExistence type="predicted"/>
<keyword evidence="3 6" id="KW-0812">Transmembrane</keyword>
<evidence type="ECO:0000256" key="3">
    <source>
        <dbReference type="ARBA" id="ARBA00022692"/>
    </source>
</evidence>
<evidence type="ECO:0000256" key="5">
    <source>
        <dbReference type="ARBA" id="ARBA00023136"/>
    </source>
</evidence>